<gene>
    <name evidence="5" type="ORF">BG61_28020</name>
</gene>
<sequence length="348" mass="37902">MSSVLKVGLMGYGLAGATFHAPVIEHCGRATVAAIATSQAERATADYPDAAVVPDFDALIARDGLDCIVIATPNDTHFELAHKALSAGRHVVVDKPVTLSARDARTLADLAAGRGLLFAPFHNRRWDGDFMTLRTLIESGRLGRITQFESHFDRFRPKVPQRWREEASRGGGLLFDLGPHLIDQALALFGAPRTVAATVKQHRDHAHAPDYVHLQLGYADKEVILHATALAALEPPRFSVHGTRGSYTKNGLDVQEDQLKAGLRPGDAEFGKNPPGLLREVDGDHDLRHEFATRDGAYADYYRSLAASILDGKPFPVSPQDAVDVMTVIELAIQSDAEGRRVEFRPLA</sequence>
<accession>A0A069PRZ1</accession>
<dbReference type="NCBIfam" id="NF008607">
    <property type="entry name" value="PRK11579.1"/>
    <property type="match status" value="1"/>
</dbReference>
<dbReference type="PANTHER" id="PTHR43708">
    <property type="entry name" value="CONSERVED EXPRESSED OXIDOREDUCTASE (EUROFUNG)"/>
    <property type="match status" value="1"/>
</dbReference>
<evidence type="ECO:0000256" key="2">
    <source>
        <dbReference type="ARBA" id="ARBA00023002"/>
    </source>
</evidence>
<evidence type="ECO:0000259" key="3">
    <source>
        <dbReference type="Pfam" id="PF01408"/>
    </source>
</evidence>
<dbReference type="InterPro" id="IPR004104">
    <property type="entry name" value="Gfo/Idh/MocA-like_OxRdtase_C"/>
</dbReference>
<dbReference type="PANTHER" id="PTHR43708:SF5">
    <property type="entry name" value="CONSERVED EXPRESSED OXIDOREDUCTASE (EUROFUNG)-RELATED"/>
    <property type="match status" value="1"/>
</dbReference>
<keyword evidence="2" id="KW-0560">Oxidoreductase</keyword>
<evidence type="ECO:0000313" key="6">
    <source>
        <dbReference type="Proteomes" id="UP000027466"/>
    </source>
</evidence>
<dbReference type="GO" id="GO:0016491">
    <property type="term" value="F:oxidoreductase activity"/>
    <property type="evidence" value="ECO:0007669"/>
    <property type="project" value="UniProtKB-KW"/>
</dbReference>
<organism evidence="5 6">
    <name type="scientific">Caballeronia glathei</name>
    <dbReference type="NCBI Taxonomy" id="60547"/>
    <lineage>
        <taxon>Bacteria</taxon>
        <taxon>Pseudomonadati</taxon>
        <taxon>Pseudomonadota</taxon>
        <taxon>Betaproteobacteria</taxon>
        <taxon>Burkholderiales</taxon>
        <taxon>Burkholderiaceae</taxon>
        <taxon>Caballeronia</taxon>
    </lineage>
</organism>
<keyword evidence="6" id="KW-1185">Reference proteome</keyword>
<comment type="similarity">
    <text evidence="1">Belongs to the Gfo/Idh/MocA family.</text>
</comment>
<evidence type="ECO:0000259" key="4">
    <source>
        <dbReference type="Pfam" id="PF02894"/>
    </source>
</evidence>
<dbReference type="InterPro" id="IPR000683">
    <property type="entry name" value="Gfo/Idh/MocA-like_OxRdtase_N"/>
</dbReference>
<comment type="caution">
    <text evidence="5">The sequence shown here is derived from an EMBL/GenBank/DDBJ whole genome shotgun (WGS) entry which is preliminary data.</text>
</comment>
<dbReference type="Pfam" id="PF01408">
    <property type="entry name" value="GFO_IDH_MocA"/>
    <property type="match status" value="1"/>
</dbReference>
<protein>
    <submittedName>
        <fullName evidence="5">Oxidoreductase</fullName>
    </submittedName>
</protein>
<dbReference type="STRING" id="60547.GCA_000751215_05156"/>
<dbReference type="Gene3D" id="3.30.360.10">
    <property type="entry name" value="Dihydrodipicolinate Reductase, domain 2"/>
    <property type="match status" value="1"/>
</dbReference>
<dbReference type="GO" id="GO:0000166">
    <property type="term" value="F:nucleotide binding"/>
    <property type="evidence" value="ECO:0007669"/>
    <property type="project" value="InterPro"/>
</dbReference>
<feature type="domain" description="Gfo/Idh/MocA-like oxidoreductase C-terminal" evidence="4">
    <location>
        <begin position="135"/>
        <end position="343"/>
    </location>
</feature>
<dbReference type="InterPro" id="IPR036291">
    <property type="entry name" value="NAD(P)-bd_dom_sf"/>
</dbReference>
<evidence type="ECO:0000256" key="1">
    <source>
        <dbReference type="ARBA" id="ARBA00010928"/>
    </source>
</evidence>
<dbReference type="SUPFAM" id="SSF51735">
    <property type="entry name" value="NAD(P)-binding Rossmann-fold domains"/>
    <property type="match status" value="1"/>
</dbReference>
<dbReference type="Proteomes" id="UP000027466">
    <property type="component" value="Unassembled WGS sequence"/>
</dbReference>
<name>A0A069PRZ1_9BURK</name>
<dbReference type="RefSeq" id="WP_035937192.1">
    <property type="nucleotide sequence ID" value="NZ_CADFFX010000034.1"/>
</dbReference>
<dbReference type="Pfam" id="PF02894">
    <property type="entry name" value="GFO_IDH_MocA_C"/>
    <property type="match status" value="1"/>
</dbReference>
<dbReference type="Gene3D" id="3.40.50.720">
    <property type="entry name" value="NAD(P)-binding Rossmann-like Domain"/>
    <property type="match status" value="1"/>
</dbReference>
<feature type="domain" description="Gfo/Idh/MocA-like oxidoreductase N-terminal" evidence="3">
    <location>
        <begin position="5"/>
        <end position="118"/>
    </location>
</feature>
<evidence type="ECO:0000313" key="5">
    <source>
        <dbReference type="EMBL" id="KDR40061.1"/>
    </source>
</evidence>
<dbReference type="InterPro" id="IPR051317">
    <property type="entry name" value="Gfo/Idh/MocA_oxidoreduct"/>
</dbReference>
<dbReference type="EMBL" id="JFHC01000047">
    <property type="protein sequence ID" value="KDR40061.1"/>
    <property type="molecule type" value="Genomic_DNA"/>
</dbReference>
<reference evidence="5 6" key="1">
    <citation type="submission" date="2014-03" db="EMBL/GenBank/DDBJ databases">
        <title>Draft Genome Sequences of Four Burkholderia Strains.</title>
        <authorList>
            <person name="Liu X.Y."/>
            <person name="Li C.X."/>
            <person name="Xu J.H."/>
        </authorList>
    </citation>
    <scope>NUCLEOTIDE SEQUENCE [LARGE SCALE GENOMIC DNA]</scope>
    <source>
        <strain evidence="5 6">DSM 50014</strain>
    </source>
</reference>
<proteinExistence type="inferred from homology"/>
<dbReference type="AlphaFoldDB" id="A0A069PRZ1"/>